<dbReference type="SUPFAM" id="SSF53474">
    <property type="entry name" value="alpha/beta-Hydrolases"/>
    <property type="match status" value="1"/>
</dbReference>
<keyword evidence="6" id="KW-0472">Membrane</keyword>
<keyword evidence="4" id="KW-0256">Endoplasmic reticulum</keyword>
<proteinExistence type="predicted"/>
<dbReference type="GO" id="GO:0016020">
    <property type="term" value="C:membrane"/>
    <property type="evidence" value="ECO:0007669"/>
    <property type="project" value="UniProtKB-SubCell"/>
</dbReference>
<reference evidence="7" key="1">
    <citation type="submission" date="2020-04" db="EMBL/GenBank/DDBJ databases">
        <title>Genome Assembly and Annotation of Botryosphaeria dothidea sdau 11-99, a Latent Pathogen of Apple Fruit Ring Rot in China.</title>
        <authorList>
            <person name="Yu C."/>
            <person name="Diao Y."/>
            <person name="Lu Q."/>
            <person name="Zhao J."/>
            <person name="Cui S."/>
            <person name="Peng C."/>
            <person name="He B."/>
            <person name="Liu H."/>
        </authorList>
    </citation>
    <scope>NUCLEOTIDE SEQUENCE [LARGE SCALE GENOMIC DNA]</scope>
    <source>
        <strain evidence="7">Sdau11-99</strain>
    </source>
</reference>
<evidence type="ECO:0000256" key="6">
    <source>
        <dbReference type="ARBA" id="ARBA00023136"/>
    </source>
</evidence>
<keyword evidence="8" id="KW-1185">Reference proteome</keyword>
<dbReference type="OrthoDB" id="427518at2759"/>
<evidence type="ECO:0000256" key="2">
    <source>
        <dbReference type="ARBA" id="ARBA00004240"/>
    </source>
</evidence>
<sequence>MPAYVLERISARKDAKVDVVFVQDFVGNRKTSWTKDSILWPQDLLLSDIPDAQIWMAGYEREIEDMGLELLSSTIEEHAEDLCKQLSSEKTPENPVVFVAAGLGGLVCAQIMYDGLMSQEADALSNVVKRVKGLVFLGTPFQTRQQARYTEIVRKIAQTVHTREPDNFQHRRLSHIADSFIGKLKEQSHERRLNISLLCEKQDTVETVISQNEVKLDGYGEPMPIPAGYTNLSKFTDRREEGYQTILSVIKKIARSEKKTEPQTMPANTWNNYNSVKVAQQVAQAIIHGNQIFH</sequence>
<gene>
    <name evidence="7" type="ORF">GTA08_BOTSDO05913</name>
</gene>
<dbReference type="PANTHER" id="PTHR48182:SF2">
    <property type="entry name" value="PROTEIN SERAC1"/>
    <property type="match status" value="1"/>
</dbReference>
<keyword evidence="5" id="KW-0496">Mitochondrion</keyword>
<evidence type="ECO:0000256" key="5">
    <source>
        <dbReference type="ARBA" id="ARBA00023128"/>
    </source>
</evidence>
<dbReference type="PANTHER" id="PTHR48182">
    <property type="entry name" value="PROTEIN SERAC1"/>
    <property type="match status" value="1"/>
</dbReference>
<dbReference type="InterPro" id="IPR052374">
    <property type="entry name" value="SERAC1"/>
</dbReference>
<protein>
    <submittedName>
        <fullName evidence="7">Uncharacterized protein</fullName>
    </submittedName>
</protein>
<evidence type="ECO:0000313" key="8">
    <source>
        <dbReference type="Proteomes" id="UP000572817"/>
    </source>
</evidence>
<comment type="subcellular location">
    <subcellularLocation>
        <location evidence="2">Endoplasmic reticulum</location>
    </subcellularLocation>
    <subcellularLocation>
        <location evidence="3">Membrane</location>
    </subcellularLocation>
    <subcellularLocation>
        <location evidence="1">Mitochondrion</location>
    </subcellularLocation>
</comment>
<evidence type="ECO:0000256" key="4">
    <source>
        <dbReference type="ARBA" id="ARBA00022824"/>
    </source>
</evidence>
<organism evidence="7 8">
    <name type="scientific">Botryosphaeria dothidea</name>
    <dbReference type="NCBI Taxonomy" id="55169"/>
    <lineage>
        <taxon>Eukaryota</taxon>
        <taxon>Fungi</taxon>
        <taxon>Dikarya</taxon>
        <taxon>Ascomycota</taxon>
        <taxon>Pezizomycotina</taxon>
        <taxon>Dothideomycetes</taxon>
        <taxon>Dothideomycetes incertae sedis</taxon>
        <taxon>Botryosphaeriales</taxon>
        <taxon>Botryosphaeriaceae</taxon>
        <taxon>Botryosphaeria</taxon>
    </lineage>
</organism>
<comment type="caution">
    <text evidence="7">The sequence shown here is derived from an EMBL/GenBank/DDBJ whole genome shotgun (WGS) entry which is preliminary data.</text>
</comment>
<dbReference type="InterPro" id="IPR029058">
    <property type="entry name" value="AB_hydrolase_fold"/>
</dbReference>
<name>A0A8H4ISC0_9PEZI</name>
<dbReference type="GO" id="GO:0005739">
    <property type="term" value="C:mitochondrion"/>
    <property type="evidence" value="ECO:0007669"/>
    <property type="project" value="UniProtKB-SubCell"/>
</dbReference>
<dbReference type="Proteomes" id="UP000572817">
    <property type="component" value="Unassembled WGS sequence"/>
</dbReference>
<evidence type="ECO:0000256" key="1">
    <source>
        <dbReference type="ARBA" id="ARBA00004173"/>
    </source>
</evidence>
<evidence type="ECO:0000313" key="7">
    <source>
        <dbReference type="EMBL" id="KAF4306525.1"/>
    </source>
</evidence>
<dbReference type="EMBL" id="WWBZ02000033">
    <property type="protein sequence ID" value="KAF4306525.1"/>
    <property type="molecule type" value="Genomic_DNA"/>
</dbReference>
<dbReference type="GO" id="GO:0005783">
    <property type="term" value="C:endoplasmic reticulum"/>
    <property type="evidence" value="ECO:0007669"/>
    <property type="project" value="UniProtKB-SubCell"/>
</dbReference>
<evidence type="ECO:0000256" key="3">
    <source>
        <dbReference type="ARBA" id="ARBA00004370"/>
    </source>
</evidence>
<dbReference type="Gene3D" id="3.40.50.1820">
    <property type="entry name" value="alpha/beta hydrolase"/>
    <property type="match status" value="1"/>
</dbReference>
<dbReference type="AlphaFoldDB" id="A0A8H4ISC0"/>
<accession>A0A8H4ISC0</accession>